<dbReference type="CDD" id="cd03141">
    <property type="entry name" value="GATase1_Hsp31_like"/>
    <property type="match status" value="1"/>
</dbReference>
<proteinExistence type="predicted"/>
<protein>
    <recommendedName>
        <fullName evidence="1">D-lactate dehydratase</fullName>
        <ecNumber evidence="1">4.2.1.130</ecNumber>
    </recommendedName>
</protein>
<gene>
    <name evidence="4" type="ORF">BDV95DRAFT_487077</name>
</gene>
<sequence length="259" mass="28608">MNTIKTETPKKILIVVSDAHSFPLKKPDGSTKEQPSGYFLMELAKPLTKFLDAGYDVTFASPTGAEPKPDPLSESLLSYAGNYYERQRQHDLVEGKMKTEKNFKHPTQFADIRDTSLKDYAGIFIPGGHAPLSDLGDNKDLGRILRHFHDRHKPTAVICHGPYALLSTKVDGEFAYKGYRITSWSDAEEKMMETLLWGEIEKVESALREQGADMVEGAGEKMGQITVDREVVSGGNPFAADALGDKFLQMIKGDAAPKG</sequence>
<dbReference type="PANTHER" id="PTHR48094:SF22">
    <property type="entry name" value="DJ-1_PFPI DOMAIN-CONTAINING PROTEIN"/>
    <property type="match status" value="1"/>
</dbReference>
<evidence type="ECO:0000313" key="4">
    <source>
        <dbReference type="EMBL" id="KAF2875184.1"/>
    </source>
</evidence>
<dbReference type="InterPro" id="IPR050325">
    <property type="entry name" value="Prot/Nucl_acid_deglycase"/>
</dbReference>
<organism evidence="4 5">
    <name type="scientific">Massariosphaeria phaeospora</name>
    <dbReference type="NCBI Taxonomy" id="100035"/>
    <lineage>
        <taxon>Eukaryota</taxon>
        <taxon>Fungi</taxon>
        <taxon>Dikarya</taxon>
        <taxon>Ascomycota</taxon>
        <taxon>Pezizomycotina</taxon>
        <taxon>Dothideomycetes</taxon>
        <taxon>Pleosporomycetidae</taxon>
        <taxon>Pleosporales</taxon>
        <taxon>Pleosporales incertae sedis</taxon>
        <taxon>Massariosphaeria</taxon>
    </lineage>
</organism>
<keyword evidence="5" id="KW-1185">Reference proteome</keyword>
<dbReference type="AlphaFoldDB" id="A0A7C8MRA4"/>
<dbReference type="GO" id="GO:0019243">
    <property type="term" value="P:methylglyoxal catabolic process to D-lactate via S-lactoyl-glutathione"/>
    <property type="evidence" value="ECO:0007669"/>
    <property type="project" value="TreeGrafter"/>
</dbReference>
<feature type="domain" description="DJ-1/PfpI" evidence="3">
    <location>
        <begin position="41"/>
        <end position="248"/>
    </location>
</feature>
<dbReference type="GO" id="GO:0019172">
    <property type="term" value="F:glyoxalase III activity"/>
    <property type="evidence" value="ECO:0007669"/>
    <property type="project" value="UniProtKB-EC"/>
</dbReference>
<dbReference type="InterPro" id="IPR002818">
    <property type="entry name" value="DJ-1/PfpI"/>
</dbReference>
<dbReference type="InterPro" id="IPR029062">
    <property type="entry name" value="Class_I_gatase-like"/>
</dbReference>
<dbReference type="Proteomes" id="UP000481861">
    <property type="component" value="Unassembled WGS sequence"/>
</dbReference>
<dbReference type="Gene3D" id="3.40.50.880">
    <property type="match status" value="1"/>
</dbReference>
<dbReference type="SUPFAM" id="SSF52317">
    <property type="entry name" value="Class I glutamine amidotransferase-like"/>
    <property type="match status" value="1"/>
</dbReference>
<dbReference type="GO" id="GO:0016740">
    <property type="term" value="F:transferase activity"/>
    <property type="evidence" value="ECO:0007669"/>
    <property type="project" value="UniProtKB-KW"/>
</dbReference>
<keyword evidence="4" id="KW-0315">Glutamine amidotransferase</keyword>
<evidence type="ECO:0000256" key="1">
    <source>
        <dbReference type="ARBA" id="ARBA00013134"/>
    </source>
</evidence>
<reference evidence="4 5" key="1">
    <citation type="submission" date="2020-01" db="EMBL/GenBank/DDBJ databases">
        <authorList>
            <consortium name="DOE Joint Genome Institute"/>
            <person name="Haridas S."/>
            <person name="Albert R."/>
            <person name="Binder M."/>
            <person name="Bloem J."/>
            <person name="Labutti K."/>
            <person name="Salamov A."/>
            <person name="Andreopoulos B."/>
            <person name="Baker S.E."/>
            <person name="Barry K."/>
            <person name="Bills G."/>
            <person name="Bluhm B.H."/>
            <person name="Cannon C."/>
            <person name="Castanera R."/>
            <person name="Culley D.E."/>
            <person name="Daum C."/>
            <person name="Ezra D."/>
            <person name="Gonzalez J.B."/>
            <person name="Henrissat B."/>
            <person name="Kuo A."/>
            <person name="Liang C."/>
            <person name="Lipzen A."/>
            <person name="Lutzoni F."/>
            <person name="Magnuson J."/>
            <person name="Mondo S."/>
            <person name="Nolan M."/>
            <person name="Ohm R."/>
            <person name="Pangilinan J."/>
            <person name="Park H.-J.H."/>
            <person name="Ramirez L."/>
            <person name="Alfaro M."/>
            <person name="Sun H."/>
            <person name="Tritt A."/>
            <person name="Yoshinaga Y."/>
            <person name="Zwiers L.-H.L."/>
            <person name="Turgeon B.G."/>
            <person name="Goodwin S.B."/>
            <person name="Spatafora J.W."/>
            <person name="Crous P.W."/>
            <person name="Grigoriev I.V."/>
        </authorList>
    </citation>
    <scope>NUCLEOTIDE SEQUENCE [LARGE SCALE GENOMIC DNA]</scope>
    <source>
        <strain evidence="4 5">CBS 611.86</strain>
    </source>
</reference>
<dbReference type="OrthoDB" id="543156at2759"/>
<comment type="catalytic activity">
    <reaction evidence="2">
        <text>methylglyoxal + H2O = (R)-lactate + H(+)</text>
        <dbReference type="Rhea" id="RHEA:27754"/>
        <dbReference type="ChEBI" id="CHEBI:15377"/>
        <dbReference type="ChEBI" id="CHEBI:15378"/>
        <dbReference type="ChEBI" id="CHEBI:16004"/>
        <dbReference type="ChEBI" id="CHEBI:17158"/>
        <dbReference type="EC" id="4.2.1.130"/>
    </reaction>
</comment>
<evidence type="ECO:0000256" key="2">
    <source>
        <dbReference type="ARBA" id="ARBA00048082"/>
    </source>
</evidence>
<dbReference type="EC" id="4.2.1.130" evidence="1"/>
<evidence type="ECO:0000313" key="5">
    <source>
        <dbReference type="Proteomes" id="UP000481861"/>
    </source>
</evidence>
<dbReference type="PANTHER" id="PTHR48094">
    <property type="entry name" value="PROTEIN/NUCLEIC ACID DEGLYCASE DJ-1-RELATED"/>
    <property type="match status" value="1"/>
</dbReference>
<comment type="caution">
    <text evidence="4">The sequence shown here is derived from an EMBL/GenBank/DDBJ whole genome shotgun (WGS) entry which is preliminary data.</text>
</comment>
<name>A0A7C8MRA4_9PLEO</name>
<dbReference type="EMBL" id="JAADJZ010000005">
    <property type="protein sequence ID" value="KAF2875184.1"/>
    <property type="molecule type" value="Genomic_DNA"/>
</dbReference>
<dbReference type="GO" id="GO:0005737">
    <property type="term" value="C:cytoplasm"/>
    <property type="evidence" value="ECO:0007669"/>
    <property type="project" value="TreeGrafter"/>
</dbReference>
<accession>A0A7C8MRA4</accession>
<evidence type="ECO:0000259" key="3">
    <source>
        <dbReference type="Pfam" id="PF01965"/>
    </source>
</evidence>
<dbReference type="Pfam" id="PF01965">
    <property type="entry name" value="DJ-1_PfpI"/>
    <property type="match status" value="1"/>
</dbReference>
<keyword evidence="4" id="KW-0808">Transferase</keyword>